<dbReference type="RefSeq" id="WP_097929620.1">
    <property type="nucleotide sequence ID" value="NZ_OCTN01000003.1"/>
</dbReference>
<feature type="compositionally biased region" description="Low complexity" evidence="1">
    <location>
        <begin position="743"/>
        <end position="755"/>
    </location>
</feature>
<accession>A0A2C9CR77</accession>
<feature type="compositionally biased region" description="Gly residues" evidence="1">
    <location>
        <begin position="608"/>
        <end position="626"/>
    </location>
</feature>
<feature type="region of interest" description="Disordered" evidence="1">
    <location>
        <begin position="544"/>
        <end position="564"/>
    </location>
</feature>
<feature type="compositionally biased region" description="Basic and acidic residues" evidence="1">
    <location>
        <begin position="726"/>
        <end position="735"/>
    </location>
</feature>
<dbReference type="InterPro" id="IPR012683">
    <property type="entry name" value="CHP02302_TM"/>
</dbReference>
<sequence length="820" mass="88895">MSQKPDPLHAFRGRLLRTRLVIAAERGARAFWPLSTLALILFAALRFGGLTWLSERIGLWPLGAVVLVLLAGLTVLGLRAFHWPHRGDAIARLDRATARNVLTTLSDTPAMPTDAAQMAVWQAHRARAEQAARDVAVPAPNLQVSRHDRYALRLMAAIAAVTALIFAQGSGLADLTRTTGSAQAAGPTFEAWATPPAYTGLGTLYLTERPLQDAPIELPRGTEIALRAYGDDFTLQQSVGDTGELRPVAPGLNDARLSLQRDGQISLQRGGVELASWTFSVTGDQAPSIAFNGEVTRGRAGITEIPFTIEDDFDVAAARVVIARDVDAVQRRHGLTATPLDRPDLAVDLPLPARGGASVTDVLSRDFSPHAFAGLPVSMVLEATDGAGQVARSEVRNLTLPQRAFYDPLARSIVEQRRDLLWAPQENIRRVEQLLRAVSYQPDDLVVPEGVTDALRDSIAAINAARDGTPTLDQIDELAEQLWAIALMIEDGELADAAAELRRAQQRLSQALQDGASDAEIAELMQDLREATRDYMRQLADALADDPDAQQRAQDQGDEGMSMSQQDLQDLMDRIQELSENGQREEAQRLLDQLAEMMENMQMTLNGEGQGEGGTPQPGGGEGGTPQEGVQDTLRQQQELADRAFEELQRQFRQGGSSQGEEGLEGLADTQEALRDLLDGGEQGDGNAEAQERLDEAERNMGDARDALERGDGRQALDSQAQAMDALREAIRELDSAETGENSSDAEGESASGSDQSSANLDPFGRPTENGSSVEGTEIVPEGGSIGTARDLLDEIRRRSGDRARTAEERDYLRRLLDRF</sequence>
<keyword evidence="4" id="KW-1185">Reference proteome</keyword>
<evidence type="ECO:0000256" key="1">
    <source>
        <dbReference type="SAM" id="MobiDB-lite"/>
    </source>
</evidence>
<feature type="transmembrane region" description="Helical" evidence="2">
    <location>
        <begin position="30"/>
        <end position="53"/>
    </location>
</feature>
<evidence type="ECO:0000256" key="2">
    <source>
        <dbReference type="SAM" id="Phobius"/>
    </source>
</evidence>
<feature type="transmembrane region" description="Helical" evidence="2">
    <location>
        <begin position="59"/>
        <end position="78"/>
    </location>
</feature>
<evidence type="ECO:0000313" key="4">
    <source>
        <dbReference type="Proteomes" id="UP000220034"/>
    </source>
</evidence>
<dbReference type="EMBL" id="OCTN01000003">
    <property type="protein sequence ID" value="SOH94051.1"/>
    <property type="molecule type" value="Genomic_DNA"/>
</dbReference>
<protein>
    <submittedName>
        <fullName evidence="3">TIGR02302 family protein</fullName>
    </submittedName>
</protein>
<organism evidence="3 4">
    <name type="scientific">Pontivivens marinum</name>
    <dbReference type="NCBI Taxonomy" id="1690039"/>
    <lineage>
        <taxon>Bacteria</taxon>
        <taxon>Pseudomonadati</taxon>
        <taxon>Pseudomonadota</taxon>
        <taxon>Alphaproteobacteria</taxon>
        <taxon>Rhodobacterales</taxon>
        <taxon>Paracoccaceae</taxon>
        <taxon>Pontivivens</taxon>
    </lineage>
</organism>
<dbReference type="OrthoDB" id="8477685at2"/>
<dbReference type="AlphaFoldDB" id="A0A2C9CR77"/>
<name>A0A2C9CR77_9RHOB</name>
<feature type="compositionally biased region" description="Basic and acidic residues" evidence="1">
    <location>
        <begin position="640"/>
        <end position="650"/>
    </location>
</feature>
<feature type="compositionally biased region" description="Low complexity" evidence="1">
    <location>
        <begin position="654"/>
        <end position="667"/>
    </location>
</feature>
<evidence type="ECO:0000313" key="3">
    <source>
        <dbReference type="EMBL" id="SOH94051.1"/>
    </source>
</evidence>
<feature type="compositionally biased region" description="Basic and acidic residues" evidence="1">
    <location>
        <begin position="690"/>
        <end position="715"/>
    </location>
</feature>
<dbReference type="Pfam" id="PF13779">
    <property type="entry name" value="DUF4175"/>
    <property type="match status" value="1"/>
</dbReference>
<feature type="transmembrane region" description="Helical" evidence="2">
    <location>
        <begin position="150"/>
        <end position="167"/>
    </location>
</feature>
<keyword evidence="2" id="KW-0472">Membrane</keyword>
<proteinExistence type="predicted"/>
<keyword evidence="2" id="KW-0812">Transmembrane</keyword>
<gene>
    <name evidence="3" type="ORF">SAMN06273572_10378</name>
</gene>
<keyword evidence="2" id="KW-1133">Transmembrane helix</keyword>
<reference evidence="4" key="1">
    <citation type="submission" date="2017-09" db="EMBL/GenBank/DDBJ databases">
        <authorList>
            <person name="Varghese N."/>
            <person name="Submissions S."/>
        </authorList>
    </citation>
    <scope>NUCLEOTIDE SEQUENCE [LARGE SCALE GENOMIC DNA]</scope>
    <source>
        <strain evidence="4">C7</strain>
    </source>
</reference>
<feature type="region of interest" description="Disordered" evidence="1">
    <location>
        <begin position="605"/>
        <end position="792"/>
    </location>
</feature>
<dbReference type="Proteomes" id="UP000220034">
    <property type="component" value="Unassembled WGS sequence"/>
</dbReference>